<dbReference type="AlphaFoldDB" id="A0A368NE37"/>
<dbReference type="EMBL" id="QPID01000008">
    <property type="protein sequence ID" value="RCU48758.1"/>
    <property type="molecule type" value="Genomic_DNA"/>
</dbReference>
<keyword evidence="2" id="KW-1185">Reference proteome</keyword>
<reference evidence="1 2" key="1">
    <citation type="submission" date="2018-07" db="EMBL/GenBank/DDBJ databases">
        <title>Corallincola holothuriorum sp. nov., a new facultative anaerobe isolated from sea cucumber Apostichopus japonicus.</title>
        <authorList>
            <person name="Xia H."/>
        </authorList>
    </citation>
    <scope>NUCLEOTIDE SEQUENCE [LARGE SCALE GENOMIC DNA]</scope>
    <source>
        <strain evidence="1 2">C4</strain>
    </source>
</reference>
<name>A0A368NE37_9GAMM</name>
<accession>A0A368NE37</accession>
<proteinExistence type="predicted"/>
<dbReference type="PROSITE" id="PS51257">
    <property type="entry name" value="PROKAR_LIPOPROTEIN"/>
    <property type="match status" value="1"/>
</dbReference>
<evidence type="ECO:0000313" key="2">
    <source>
        <dbReference type="Proteomes" id="UP000252558"/>
    </source>
</evidence>
<organism evidence="1 2">
    <name type="scientific">Corallincola holothuriorum</name>
    <dbReference type="NCBI Taxonomy" id="2282215"/>
    <lineage>
        <taxon>Bacteria</taxon>
        <taxon>Pseudomonadati</taxon>
        <taxon>Pseudomonadota</taxon>
        <taxon>Gammaproteobacteria</taxon>
        <taxon>Alteromonadales</taxon>
        <taxon>Psychromonadaceae</taxon>
        <taxon>Corallincola</taxon>
    </lineage>
</organism>
<comment type="caution">
    <text evidence="1">The sequence shown here is derived from an EMBL/GenBank/DDBJ whole genome shotgun (WGS) entry which is preliminary data.</text>
</comment>
<sequence length="146" mass="16595">MKYSQLPMVFTLLLLFGCSEWSELKTIQEDGEIFFTADNFANTKVAFDTMTVRKMDCEVDCTYWQALRPVEKDNLPHTYSEANIRYGQQLENITDIVPPKALEAGKYQVSGMLFYKNINGELSGGGRFSGEFELKLVGKKLVLITD</sequence>
<dbReference type="Proteomes" id="UP000252558">
    <property type="component" value="Unassembled WGS sequence"/>
</dbReference>
<dbReference type="RefSeq" id="WP_114338882.1">
    <property type="nucleotide sequence ID" value="NZ_QPID01000008.1"/>
</dbReference>
<evidence type="ECO:0000313" key="1">
    <source>
        <dbReference type="EMBL" id="RCU48758.1"/>
    </source>
</evidence>
<evidence type="ECO:0008006" key="3">
    <source>
        <dbReference type="Google" id="ProtNLM"/>
    </source>
</evidence>
<gene>
    <name evidence="1" type="ORF">DU002_13265</name>
</gene>
<protein>
    <recommendedName>
        <fullName evidence="3">Lipoprotein</fullName>
    </recommendedName>
</protein>